<name>A0A3D8S7E7_9HELO</name>
<dbReference type="Pfam" id="PF12368">
    <property type="entry name" value="Rhodanese_C"/>
    <property type="match status" value="1"/>
</dbReference>
<dbReference type="Proteomes" id="UP000256645">
    <property type="component" value="Unassembled WGS sequence"/>
</dbReference>
<dbReference type="Gene3D" id="3.30.70.100">
    <property type="match status" value="1"/>
</dbReference>
<dbReference type="AlphaFoldDB" id="A0A3D8S7E7"/>
<evidence type="ECO:0000313" key="3">
    <source>
        <dbReference type="Proteomes" id="UP000256645"/>
    </source>
</evidence>
<organism evidence="2 3">
    <name type="scientific">Coleophoma cylindrospora</name>
    <dbReference type="NCBI Taxonomy" id="1849047"/>
    <lineage>
        <taxon>Eukaryota</taxon>
        <taxon>Fungi</taxon>
        <taxon>Dikarya</taxon>
        <taxon>Ascomycota</taxon>
        <taxon>Pezizomycotina</taxon>
        <taxon>Leotiomycetes</taxon>
        <taxon>Helotiales</taxon>
        <taxon>Dermateaceae</taxon>
        <taxon>Coleophoma</taxon>
    </lineage>
</organism>
<dbReference type="PANTHER" id="PTHR43268:SF6">
    <property type="entry name" value="THIOSULFATE SULFURTRANSFERASE_RHODANESE-LIKE DOMAIN-CONTAINING PROTEIN 2"/>
    <property type="match status" value="1"/>
</dbReference>
<dbReference type="Gene3D" id="3.40.250.10">
    <property type="entry name" value="Rhodanese-like domain"/>
    <property type="match status" value="1"/>
</dbReference>
<dbReference type="SUPFAM" id="SSF52821">
    <property type="entry name" value="Rhodanese/Cell cycle control phosphatase"/>
    <property type="match status" value="1"/>
</dbReference>
<sequence length="423" mass="46826">MREYKNIGSSDPLSYQCTCSASDPNISGLVLLFYRYFGNEPALPDEYLPATEDLETLSRWHTELAQKFKLGGKIRIAKEGFNVFASCQAQQDLITVGGTREDITGYIQMLLPHWTFSNLNLNNLEAQDKFFKPTPGCACVFPGGCNIRICSEITPMGVTNYTPKSWGSVVSLMPSEFHARCLSASENTLLLDVRNHYESRIGHFVSPVTGKAALMPPIRRFSQFPQYVKSHLDELDTGAEGGKTEILSYCTGGIRCEKGVRFLYDQLKPGTKSPQVYTLHGGIAAYLTWVDEEIVAGRMSAGDSLFKGENYVFDARGSMGLEASNEREMVAECHACGTKESRMGKCASKGCHLVLVICEECEGKGVKCCPGCGALDADGEVMRKMCECEWEREELLWAGRRKTPKQNGRKKASGMDIQIKTID</sequence>
<evidence type="ECO:0000313" key="2">
    <source>
        <dbReference type="EMBL" id="RDW82213.1"/>
    </source>
</evidence>
<keyword evidence="3" id="KW-1185">Reference proteome</keyword>
<dbReference type="InterPro" id="IPR022111">
    <property type="entry name" value="Rhodanese_C"/>
</dbReference>
<dbReference type="PROSITE" id="PS50206">
    <property type="entry name" value="RHODANESE_3"/>
    <property type="match status" value="1"/>
</dbReference>
<comment type="caution">
    <text evidence="2">The sequence shown here is derived from an EMBL/GenBank/DDBJ whole genome shotgun (WGS) entry which is preliminary data.</text>
</comment>
<evidence type="ECO:0000259" key="1">
    <source>
        <dbReference type="PROSITE" id="PS50206"/>
    </source>
</evidence>
<gene>
    <name evidence="2" type="ORF">BP6252_03325</name>
</gene>
<dbReference type="PANTHER" id="PTHR43268">
    <property type="entry name" value="THIOSULFATE SULFURTRANSFERASE/RHODANESE-LIKE DOMAIN-CONTAINING PROTEIN 2"/>
    <property type="match status" value="1"/>
</dbReference>
<accession>A0A3D8S7E7</accession>
<dbReference type="OrthoDB" id="25002at2759"/>
<dbReference type="InterPro" id="IPR001763">
    <property type="entry name" value="Rhodanese-like_dom"/>
</dbReference>
<feature type="domain" description="Rhodanese" evidence="1">
    <location>
        <begin position="184"/>
        <end position="295"/>
    </location>
</feature>
<dbReference type="EMBL" id="PDLM01000003">
    <property type="protein sequence ID" value="RDW82213.1"/>
    <property type="molecule type" value="Genomic_DNA"/>
</dbReference>
<proteinExistence type="predicted"/>
<dbReference type="SMART" id="SM00450">
    <property type="entry name" value="RHOD"/>
    <property type="match status" value="1"/>
</dbReference>
<dbReference type="InterPro" id="IPR036873">
    <property type="entry name" value="Rhodanese-like_dom_sf"/>
</dbReference>
<reference evidence="2 3" key="1">
    <citation type="journal article" date="2018" name="IMA Fungus">
        <title>IMA Genome-F 9: Draft genome sequence of Annulohypoxylon stygium, Aspergillus mulundensis, Berkeleyomyces basicola (syn. Thielaviopsis basicola), Ceratocystis smalleyi, two Cercospora beticola strains, Coleophoma cylindrospora, Fusarium fracticaudum, Phialophora cf. hyalina, and Morchella septimelata.</title>
        <authorList>
            <person name="Wingfield B.D."/>
            <person name="Bills G.F."/>
            <person name="Dong Y."/>
            <person name="Huang W."/>
            <person name="Nel W.J."/>
            <person name="Swalarsk-Parry B.S."/>
            <person name="Vaghefi N."/>
            <person name="Wilken P.M."/>
            <person name="An Z."/>
            <person name="de Beer Z.W."/>
            <person name="De Vos L."/>
            <person name="Chen L."/>
            <person name="Duong T.A."/>
            <person name="Gao Y."/>
            <person name="Hammerbacher A."/>
            <person name="Kikkert J.R."/>
            <person name="Li Y."/>
            <person name="Li H."/>
            <person name="Li K."/>
            <person name="Li Q."/>
            <person name="Liu X."/>
            <person name="Ma X."/>
            <person name="Naidoo K."/>
            <person name="Pethybridge S.J."/>
            <person name="Sun J."/>
            <person name="Steenkamp E.T."/>
            <person name="van der Nest M.A."/>
            <person name="van Wyk S."/>
            <person name="Wingfield M.J."/>
            <person name="Xiong C."/>
            <person name="Yue Q."/>
            <person name="Zhang X."/>
        </authorList>
    </citation>
    <scope>NUCLEOTIDE SEQUENCE [LARGE SCALE GENOMIC DNA]</scope>
    <source>
        <strain evidence="2 3">BP6252</strain>
    </source>
</reference>
<dbReference type="InterPro" id="IPR020936">
    <property type="entry name" value="TrhO"/>
</dbReference>
<dbReference type="STRING" id="1849047.A0A3D8S7E7"/>
<protein>
    <recommendedName>
        <fullName evidence="1">Rhodanese domain-containing protein</fullName>
    </recommendedName>
</protein>